<dbReference type="PANTHER" id="PTHR37423">
    <property type="entry name" value="SOLUBLE LYTIC MUREIN TRANSGLYCOSYLASE-RELATED"/>
    <property type="match status" value="1"/>
</dbReference>
<dbReference type="PANTHER" id="PTHR37423:SF2">
    <property type="entry name" value="MEMBRANE-BOUND LYTIC MUREIN TRANSGLYCOSYLASE C"/>
    <property type="match status" value="1"/>
</dbReference>
<dbReference type="InterPro" id="IPR023346">
    <property type="entry name" value="Lysozyme-like_dom_sf"/>
</dbReference>
<feature type="region of interest" description="Disordered" evidence="3">
    <location>
        <begin position="58"/>
        <end position="91"/>
    </location>
</feature>
<dbReference type="EMBL" id="CP019437">
    <property type="protein sequence ID" value="AQS49700.1"/>
    <property type="molecule type" value="Genomic_DNA"/>
</dbReference>
<evidence type="ECO:0000313" key="7">
    <source>
        <dbReference type="Proteomes" id="UP000185622"/>
    </source>
</evidence>
<dbReference type="RefSeq" id="WP_075776018.1">
    <property type="nucleotide sequence ID" value="NZ_CP019437.1"/>
</dbReference>
<comment type="similarity">
    <text evidence="2">Belongs to the virb1 family.</text>
</comment>
<evidence type="ECO:0000313" key="6">
    <source>
        <dbReference type="EMBL" id="AQS49700.1"/>
    </source>
</evidence>
<dbReference type="Pfam" id="PF01464">
    <property type="entry name" value="SLT"/>
    <property type="match status" value="1"/>
</dbReference>
<evidence type="ECO:0000256" key="2">
    <source>
        <dbReference type="ARBA" id="ARBA00009387"/>
    </source>
</evidence>
<proteinExistence type="inferred from homology"/>
<dbReference type="SUPFAM" id="SSF53955">
    <property type="entry name" value="Lysozyme-like"/>
    <property type="match status" value="1"/>
</dbReference>
<accession>A0ABM6ILN2</accession>
<dbReference type="Proteomes" id="UP000185622">
    <property type="component" value="Chromosome"/>
</dbReference>
<gene>
    <name evidence="6" type="ORF">BMG03_03615</name>
</gene>
<organism evidence="6 7">
    <name type="scientific">Thioclava nitratireducens</name>
    <dbReference type="NCBI Taxonomy" id="1915078"/>
    <lineage>
        <taxon>Bacteria</taxon>
        <taxon>Pseudomonadati</taxon>
        <taxon>Pseudomonadota</taxon>
        <taxon>Alphaproteobacteria</taxon>
        <taxon>Rhodobacterales</taxon>
        <taxon>Paracoccaceae</taxon>
        <taxon>Thioclava</taxon>
    </lineage>
</organism>
<sequence>MRKVFAGILCSAMVAVVAPVGAEPAAPLFKSVKPKTVKPPAPGTKRFITIQIDPEEQKRQLAAMAKQPWEPETAPPADDSATGDAPASTPTPRVPAHYAWYWNKVSPRLGERAGRFDQAISALSQGPKGTRVREPRLNDLAKIARAHGTDILRSTIGTEVSPALVLAMIAVESGGRHDAQSHAGAVGLMQLIPATAERFDVEDSKDPAQNIAGGVSYLDWLMKEFDRDPLMVIAAYNAGENAVKRNDGVPPYAETRDYVPKVLAAWNVARGLCATRPQLVSDGCVFRVTQMAKSGP</sequence>
<feature type="domain" description="Transglycosylase SLT" evidence="5">
    <location>
        <begin position="159"/>
        <end position="247"/>
    </location>
</feature>
<dbReference type="Gene3D" id="1.10.530.10">
    <property type="match status" value="1"/>
</dbReference>
<dbReference type="InterPro" id="IPR008258">
    <property type="entry name" value="Transglycosylase_SLT_dom_1"/>
</dbReference>
<evidence type="ECO:0000256" key="4">
    <source>
        <dbReference type="SAM" id="SignalP"/>
    </source>
</evidence>
<evidence type="ECO:0000256" key="3">
    <source>
        <dbReference type="SAM" id="MobiDB-lite"/>
    </source>
</evidence>
<dbReference type="CDD" id="cd00254">
    <property type="entry name" value="LT-like"/>
    <property type="match status" value="1"/>
</dbReference>
<keyword evidence="4" id="KW-0732">Signal</keyword>
<reference evidence="6 7" key="1">
    <citation type="submission" date="2017-01" db="EMBL/GenBank/DDBJ databases">
        <title>The complete genome sequence of a sulfur-oxidizing marine bacterium Thioclava sp. 25B10_4T.</title>
        <authorList>
            <person name="Liu Y."/>
            <person name="Lai Q."/>
            <person name="Shao Z."/>
        </authorList>
    </citation>
    <scope>NUCLEOTIDE SEQUENCE [LARGE SCALE GENOMIC DNA]</scope>
    <source>
        <strain evidence="6 7">25B10_4</strain>
    </source>
</reference>
<keyword evidence="7" id="KW-1185">Reference proteome</keyword>
<comment type="similarity">
    <text evidence="1">Belongs to the transglycosylase Slt family.</text>
</comment>
<name>A0ABM6ILN2_9RHOB</name>
<evidence type="ECO:0000256" key="1">
    <source>
        <dbReference type="ARBA" id="ARBA00007734"/>
    </source>
</evidence>
<evidence type="ECO:0000259" key="5">
    <source>
        <dbReference type="Pfam" id="PF01464"/>
    </source>
</evidence>
<protein>
    <submittedName>
        <fullName evidence="6">Lytic murein transglycosylase</fullName>
    </submittedName>
</protein>
<feature type="chain" id="PRO_5047121665" evidence="4">
    <location>
        <begin position="23"/>
        <end position="296"/>
    </location>
</feature>
<feature type="signal peptide" evidence="4">
    <location>
        <begin position="1"/>
        <end position="22"/>
    </location>
</feature>